<dbReference type="Proteomes" id="UP000650424">
    <property type="component" value="Unassembled WGS sequence"/>
</dbReference>
<gene>
    <name evidence="2" type="ORF">H8L32_25565</name>
</gene>
<sequence length="221" mass="23892">MTKPNISNNVEPELIAGWLGTRSVARGLPAPVPDHGGWRVDTAQETEQRRYVFAGPADGIRELALSITTPFTFIKMCGTAAQLLALVPQHWQLQRVGYLMTHAATSDVMPVLPPGYRLEIAIDHPFPATVARIFSDDGALAASGYAMEDGGFFIYDRIAVDAAHQRRGLGRAIMAALGTTQQSNAAQRVLVATEAGCALYATLGWVVRSPYSTVEIKARQD</sequence>
<feature type="domain" description="N-acetyltransferase" evidence="1">
    <location>
        <begin position="81"/>
        <end position="221"/>
    </location>
</feature>
<name>A0ABR6ZYY7_9BURK</name>
<dbReference type="PROSITE" id="PS51186">
    <property type="entry name" value="GNAT"/>
    <property type="match status" value="1"/>
</dbReference>
<reference evidence="2 3" key="1">
    <citation type="submission" date="2020-08" db="EMBL/GenBank/DDBJ databases">
        <title>Novel species isolated from subtropical streams in China.</title>
        <authorList>
            <person name="Lu H."/>
        </authorList>
    </citation>
    <scope>NUCLEOTIDE SEQUENCE [LARGE SCALE GENOMIC DNA]</scope>
    <source>
        <strain evidence="2 3">CY18W</strain>
    </source>
</reference>
<dbReference type="Gene3D" id="3.40.630.30">
    <property type="match status" value="1"/>
</dbReference>
<evidence type="ECO:0000313" key="2">
    <source>
        <dbReference type="EMBL" id="MBC3920858.1"/>
    </source>
</evidence>
<evidence type="ECO:0000259" key="1">
    <source>
        <dbReference type="PROSITE" id="PS51186"/>
    </source>
</evidence>
<accession>A0ABR6ZYY7</accession>
<dbReference type="InterPro" id="IPR000182">
    <property type="entry name" value="GNAT_dom"/>
</dbReference>
<dbReference type="CDD" id="cd04301">
    <property type="entry name" value="NAT_SF"/>
    <property type="match status" value="1"/>
</dbReference>
<evidence type="ECO:0000313" key="3">
    <source>
        <dbReference type="Proteomes" id="UP000650424"/>
    </source>
</evidence>
<proteinExistence type="predicted"/>
<keyword evidence="3" id="KW-1185">Reference proteome</keyword>
<organism evidence="2 3">
    <name type="scientific">Undibacterium hunanense</name>
    <dbReference type="NCBI Taxonomy" id="2762292"/>
    <lineage>
        <taxon>Bacteria</taxon>
        <taxon>Pseudomonadati</taxon>
        <taxon>Pseudomonadota</taxon>
        <taxon>Betaproteobacteria</taxon>
        <taxon>Burkholderiales</taxon>
        <taxon>Oxalobacteraceae</taxon>
        <taxon>Undibacterium</taxon>
    </lineage>
</organism>
<dbReference type="InterPro" id="IPR016181">
    <property type="entry name" value="Acyl_CoA_acyltransferase"/>
</dbReference>
<comment type="caution">
    <text evidence="2">The sequence shown here is derived from an EMBL/GenBank/DDBJ whole genome shotgun (WGS) entry which is preliminary data.</text>
</comment>
<dbReference type="EMBL" id="JACOGF010000020">
    <property type="protein sequence ID" value="MBC3920858.1"/>
    <property type="molecule type" value="Genomic_DNA"/>
</dbReference>
<dbReference type="Pfam" id="PF13508">
    <property type="entry name" value="Acetyltransf_7"/>
    <property type="match status" value="1"/>
</dbReference>
<protein>
    <submittedName>
        <fullName evidence="2">GNAT family N-acetyltransferase</fullName>
    </submittedName>
</protein>
<dbReference type="SUPFAM" id="SSF55729">
    <property type="entry name" value="Acyl-CoA N-acyltransferases (Nat)"/>
    <property type="match status" value="1"/>
</dbReference>
<dbReference type="RefSeq" id="WP_186950692.1">
    <property type="nucleotide sequence ID" value="NZ_JACOGF010000020.1"/>
</dbReference>